<sequence>MGNVHSTMPQLPPQYRPLIPTELINPLFFDNPDHIPGIRKTGARSLTTTNPAVGTPHPIKSSTLGPKGTYAVRFPWWRETVQHLQSNFPVFVDLTGLGAAEWLAVAGRTNAEQIITDFNHLTGLAQALLDSLETLKTVLRDKHGADPDSSLLAQLVSRQDYWMDMVTDYKDWRWQEDHVIRPRTTPMRVISEESRDTQSQCDAGPKSHLNRCDPLHSDILQGIDASLCYGQLEVLCEQIMYVTALAQAIMEMELDLSRVPIERVYDKARAVREQNERTRLGMAARQRRLFPPPTVPNNSLSDISPVIGPSHPSGPSNGRTAPPPPPAPAPILPTIPALPVIQHPVNTDLPQCPPEAWAATPKLSHFLEDWEPSEPGDGEPDEYGRRSRKAHPVSKRDCEYSRRQFVAYRLVLVEFLRVRGGELYHNLIESSHDQVLFNAAYAWKQVIDSMVEPYMLLLCYISYDKEKLHPFPTSSFTLGPVLSQVTKGAQVELFSPHVSFSSTAPLFSTFTMPIERRLTPLKLVIPPAESSPPPVPRVPSAFFEDAPWGEQNLEHRILRTTPQDVVEAGNAAQTRRQMKIRARTGRFASDRRQLTIEEYTPSATEDVASDGGEQEEAAITPTLDNLELVSPPAASYGPYSDPEPLPITSISPTRLSPNEATGFPLVRSRRISQKMSEIADCWREAAGRPLMLFSKKTPAQATFKDEVEVDAAVSVAGNWGANSERTWASEESDDCKGDSISVAGREVTPPSSVINVALESPTEEAEDLGEVPPPWGFSPPLAADWVEYNDFDINLTSPNPRPAVVVARWASDAGLHLPVTPTTQSSSDKPASDDRPVETSGRIKKPLKKLLSLRGSLRFKSVTKRFSIIEAISGAGAGEPDNAVDSDAGVPDSMVLSELSFGTQPPEHYRSMAGMLSAMTAEQPSEGPSTPPSPQTPADVQPTAAPDIPNDTANTPPPQFYHIPGPGPVAHLQLEVMFATEPGMYPAPHASSLTIDLSNTPNWLNPSPERTVNGVAQVWEDLLTSFSQLRGETVRRAYIPLDELEPPSPDTAADEGTEPPTPLESEDAPAPRLTRRLSCRAMSTLASPTTPVTPGLSDSPSTDAEDKSFGEESLPTPTAIDRPLTEITWRVLFHHPQQVRNTRARSPFEASLSDVDEGESVRSSLPPRPSNPLPTWFDAESNGSEASSPSVLWNDLPAEQTPVVTPGPEIRPPKPTLVLGETEEQDAPLQNEPWGAITAMLDTFAHFAFEAQIADTRLVEMAHGLQPFYLATAANPAADRIVFLALITSLATTIIASFPRSSFAGREGKRLLGALNQFVATINALCRPFTDCHGIIEHLNTRRISKLHNMGRKVRIIGPTMRLSDFMAGVEAEAN</sequence>
<feature type="compositionally biased region" description="Polar residues" evidence="1">
    <location>
        <begin position="820"/>
        <end position="829"/>
    </location>
</feature>
<feature type="compositionally biased region" description="Acidic residues" evidence="1">
    <location>
        <begin position="369"/>
        <end position="381"/>
    </location>
</feature>
<dbReference type="EMBL" id="JBBXJM010000001">
    <property type="protein sequence ID" value="KAL1413707.1"/>
    <property type="molecule type" value="Genomic_DNA"/>
</dbReference>
<feature type="region of interest" description="Disordered" evidence="1">
    <location>
        <begin position="621"/>
        <end position="641"/>
    </location>
</feature>
<evidence type="ECO:0000256" key="1">
    <source>
        <dbReference type="SAM" id="MobiDB-lite"/>
    </source>
</evidence>
<evidence type="ECO:0000313" key="2">
    <source>
        <dbReference type="EMBL" id="KAL1413707.1"/>
    </source>
</evidence>
<name>A0ABR3QGU2_9TREE</name>
<feature type="region of interest" description="Disordered" evidence="1">
    <location>
        <begin position="368"/>
        <end position="393"/>
    </location>
</feature>
<proteinExistence type="predicted"/>
<dbReference type="GeneID" id="95982532"/>
<dbReference type="RefSeq" id="XP_069213651.1">
    <property type="nucleotide sequence ID" value="XM_069350107.1"/>
</dbReference>
<reference evidence="2 3" key="1">
    <citation type="submission" date="2023-08" db="EMBL/GenBank/DDBJ databases">
        <title>Annotated Genome Sequence of Vanrija albida AlHP1.</title>
        <authorList>
            <person name="Herzog R."/>
        </authorList>
    </citation>
    <scope>NUCLEOTIDE SEQUENCE [LARGE SCALE GENOMIC DNA]</scope>
    <source>
        <strain evidence="2 3">AlHP1</strain>
    </source>
</reference>
<feature type="region of interest" description="Disordered" evidence="1">
    <location>
        <begin position="817"/>
        <end position="843"/>
    </location>
</feature>
<feature type="region of interest" description="Disordered" evidence="1">
    <location>
        <begin position="289"/>
        <end position="333"/>
    </location>
</feature>
<dbReference type="Proteomes" id="UP001565368">
    <property type="component" value="Unassembled WGS sequence"/>
</dbReference>
<feature type="compositionally biased region" description="Pro residues" evidence="1">
    <location>
        <begin position="321"/>
        <end position="333"/>
    </location>
</feature>
<keyword evidence="3" id="KW-1185">Reference proteome</keyword>
<evidence type="ECO:0000313" key="3">
    <source>
        <dbReference type="Proteomes" id="UP001565368"/>
    </source>
</evidence>
<protein>
    <submittedName>
        <fullName evidence="2">Uncharacterized protein</fullName>
    </submittedName>
</protein>
<accession>A0ABR3QGU2</accession>
<feature type="region of interest" description="Disordered" evidence="1">
    <location>
        <begin position="1140"/>
        <end position="1189"/>
    </location>
</feature>
<feature type="region of interest" description="Disordered" evidence="1">
    <location>
        <begin position="920"/>
        <end position="957"/>
    </location>
</feature>
<gene>
    <name evidence="2" type="ORF">Q8F55_001489</name>
</gene>
<comment type="caution">
    <text evidence="2">The sequence shown here is derived from an EMBL/GenBank/DDBJ whole genome shotgun (WGS) entry which is preliminary data.</text>
</comment>
<organism evidence="2 3">
    <name type="scientific">Vanrija albida</name>
    <dbReference type="NCBI Taxonomy" id="181172"/>
    <lineage>
        <taxon>Eukaryota</taxon>
        <taxon>Fungi</taxon>
        <taxon>Dikarya</taxon>
        <taxon>Basidiomycota</taxon>
        <taxon>Agaricomycotina</taxon>
        <taxon>Tremellomycetes</taxon>
        <taxon>Trichosporonales</taxon>
        <taxon>Trichosporonaceae</taxon>
        <taxon>Vanrija</taxon>
    </lineage>
</organism>
<feature type="region of interest" description="Disordered" evidence="1">
    <location>
        <begin position="1039"/>
        <end position="1119"/>
    </location>
</feature>
<feature type="compositionally biased region" description="Polar residues" evidence="1">
    <location>
        <begin position="1084"/>
        <end position="1102"/>
    </location>
</feature>